<sequence length="151" mass="15039">MRLKIATAVAMLATLAACTGTNGAAGGDGGKLSVIVVEPVSGATVSNPFTVKIDSSVPLGPTESGQHHVHIWFDDNESDYVIVESDTTQITDAPSGQHTMHVSLRNANHSPAGAEATTPISVGSGGGPAPSPSAGGDGAPPTSSDTGPYSY</sequence>
<feature type="chain" id="PRO_5008745903" description="DUF4399 domain-containing protein" evidence="2">
    <location>
        <begin position="25"/>
        <end position="151"/>
    </location>
</feature>
<evidence type="ECO:0000256" key="1">
    <source>
        <dbReference type="SAM" id="MobiDB-lite"/>
    </source>
</evidence>
<gene>
    <name evidence="3" type="ORF">GA0070624_3909</name>
</gene>
<proteinExistence type="predicted"/>
<feature type="signal peptide" evidence="2">
    <location>
        <begin position="1"/>
        <end position="24"/>
    </location>
</feature>
<dbReference type="EMBL" id="FMHV01000002">
    <property type="protein sequence ID" value="SCL29573.1"/>
    <property type="molecule type" value="Genomic_DNA"/>
</dbReference>
<keyword evidence="4" id="KW-1185">Reference proteome</keyword>
<dbReference type="STRING" id="568872.GA0070624_3909"/>
<organism evidence="3 4">
    <name type="scientific">Micromonospora rhizosphaerae</name>
    <dbReference type="NCBI Taxonomy" id="568872"/>
    <lineage>
        <taxon>Bacteria</taxon>
        <taxon>Bacillati</taxon>
        <taxon>Actinomycetota</taxon>
        <taxon>Actinomycetes</taxon>
        <taxon>Micromonosporales</taxon>
        <taxon>Micromonosporaceae</taxon>
        <taxon>Micromonospora</taxon>
    </lineage>
</organism>
<dbReference type="RefSeq" id="WP_141715084.1">
    <property type="nucleotide sequence ID" value="NZ_FMHV01000002.1"/>
</dbReference>
<dbReference type="AlphaFoldDB" id="A0A1C6SJK3"/>
<protein>
    <recommendedName>
        <fullName evidence="5">DUF4399 domain-containing protein</fullName>
    </recommendedName>
</protein>
<reference evidence="4" key="1">
    <citation type="submission" date="2016-06" db="EMBL/GenBank/DDBJ databases">
        <authorList>
            <person name="Varghese N."/>
            <person name="Submissions Spin"/>
        </authorList>
    </citation>
    <scope>NUCLEOTIDE SEQUENCE [LARGE SCALE GENOMIC DNA]</scope>
    <source>
        <strain evidence="4">DSM 45431</strain>
    </source>
</reference>
<evidence type="ECO:0000256" key="2">
    <source>
        <dbReference type="SAM" id="SignalP"/>
    </source>
</evidence>
<accession>A0A1C6SJK3</accession>
<evidence type="ECO:0008006" key="5">
    <source>
        <dbReference type="Google" id="ProtNLM"/>
    </source>
</evidence>
<feature type="region of interest" description="Disordered" evidence="1">
    <location>
        <begin position="105"/>
        <end position="151"/>
    </location>
</feature>
<keyword evidence="2" id="KW-0732">Signal</keyword>
<name>A0A1C6SJK3_9ACTN</name>
<dbReference type="PROSITE" id="PS51257">
    <property type="entry name" value="PROKAR_LIPOPROTEIN"/>
    <property type="match status" value="1"/>
</dbReference>
<dbReference type="OrthoDB" id="5149366at2"/>
<dbReference type="Proteomes" id="UP000199413">
    <property type="component" value="Unassembled WGS sequence"/>
</dbReference>
<evidence type="ECO:0000313" key="4">
    <source>
        <dbReference type="Proteomes" id="UP000199413"/>
    </source>
</evidence>
<evidence type="ECO:0000313" key="3">
    <source>
        <dbReference type="EMBL" id="SCL29573.1"/>
    </source>
</evidence>